<dbReference type="InterPro" id="IPR019734">
    <property type="entry name" value="TPR_rpt"/>
</dbReference>
<evidence type="ECO:0000313" key="4">
    <source>
        <dbReference type="Proteomes" id="UP000189810"/>
    </source>
</evidence>
<organism evidence="3 4">
    <name type="scientific">Thermocrinis minervae</name>
    <dbReference type="NCBI Taxonomy" id="381751"/>
    <lineage>
        <taxon>Bacteria</taxon>
        <taxon>Pseudomonadati</taxon>
        <taxon>Aquificota</taxon>
        <taxon>Aquificia</taxon>
        <taxon>Aquificales</taxon>
        <taxon>Aquificaceae</taxon>
        <taxon>Thermocrinis</taxon>
    </lineage>
</organism>
<dbReference type="PROSITE" id="PS50005">
    <property type="entry name" value="TPR"/>
    <property type="match status" value="1"/>
</dbReference>
<keyword evidence="2" id="KW-0472">Membrane</keyword>
<dbReference type="RefSeq" id="WP_079654171.1">
    <property type="nucleotide sequence ID" value="NZ_LT670846.1"/>
</dbReference>
<protein>
    <recommendedName>
        <fullName evidence="5">Tetratricopeptide repeat-containing protein</fullName>
    </recommendedName>
</protein>
<feature type="repeat" description="TPR" evidence="1">
    <location>
        <begin position="518"/>
        <end position="551"/>
    </location>
</feature>
<dbReference type="OrthoDB" id="8940at2"/>
<keyword evidence="2" id="KW-0812">Transmembrane</keyword>
<dbReference type="AlphaFoldDB" id="A0A1M6SKC5"/>
<keyword evidence="4" id="KW-1185">Reference proteome</keyword>
<sequence length="597" mass="69786">MKSLERISLEAGYVHLIKIVLLLLTLGLSFSDSLNKRDEKLAQRYFQSGYQNLQIGNFKNALIDFSMAYSFDKKGPYGELAYLYLGKTYTLLSYRTGNKEGVFSSIAYLNMYTYHYKNPNYLLLKDDFVGESYLLLGFYERAFEVFMKLYKDSSNPVYLLKALYAEASQGKSYNYELLNHVKPENLKEEGYLYYLVKGFYEFNLGNYTSTLENLSLARSMKAQLGQDPDFLYRQAAAYALTERWKEALQSFEVLSRVDIYKTYSLFSDYYLTLIHLKTKNYIEAKERLYKLIEDYSLFNPVVSLLYYQLWAYDGFVEKYLPNYKDSLTKVIWINSSSDLSIPALLGIYYYSIKERKILSSDIFKMFPAQRVDEVTLSHIKADLKELYIKLFNEYSKLDPYSPKDGAFLLELLKASNGKCVNLLGAEKFARAGVYFGAQEAYYLINLLQEPLKSFFYGQVQLLQGKEEGLKLIEEVLKDLKDDDRREALFILGLYRRREDYLLEALKGSLTERLEGYAPLALLTLGEIYEDKKDYNRAKVYYKEYLQKAQEDTLYWIVAYKLAYISSITNDKENLNWVVNEAKKTDNIIGRIIRELWG</sequence>
<dbReference type="STRING" id="381751.SAMN05444391_1059"/>
<keyword evidence="2" id="KW-1133">Transmembrane helix</keyword>
<gene>
    <name evidence="3" type="ORF">SAMN05444391_1059</name>
</gene>
<dbReference type="Proteomes" id="UP000189810">
    <property type="component" value="Chromosome I"/>
</dbReference>
<evidence type="ECO:0008006" key="5">
    <source>
        <dbReference type="Google" id="ProtNLM"/>
    </source>
</evidence>
<dbReference type="Gene3D" id="1.25.40.10">
    <property type="entry name" value="Tetratricopeptide repeat domain"/>
    <property type="match status" value="2"/>
</dbReference>
<reference evidence="3 4" key="1">
    <citation type="submission" date="2016-11" db="EMBL/GenBank/DDBJ databases">
        <authorList>
            <person name="Jaros S."/>
            <person name="Januszkiewicz K."/>
            <person name="Wedrychowicz H."/>
        </authorList>
    </citation>
    <scope>NUCLEOTIDE SEQUENCE [LARGE SCALE GENOMIC DNA]</scope>
    <source>
        <strain evidence="3 4">DSM 19557</strain>
    </source>
</reference>
<keyword evidence="1" id="KW-0802">TPR repeat</keyword>
<dbReference type="InterPro" id="IPR011990">
    <property type="entry name" value="TPR-like_helical_dom_sf"/>
</dbReference>
<proteinExistence type="predicted"/>
<dbReference type="SMART" id="SM00028">
    <property type="entry name" value="TPR"/>
    <property type="match status" value="4"/>
</dbReference>
<accession>A0A1M6SKC5</accession>
<evidence type="ECO:0000256" key="2">
    <source>
        <dbReference type="SAM" id="Phobius"/>
    </source>
</evidence>
<name>A0A1M6SKC5_9AQUI</name>
<feature type="transmembrane region" description="Helical" evidence="2">
    <location>
        <begin position="12"/>
        <end position="30"/>
    </location>
</feature>
<dbReference type="EMBL" id="LT670846">
    <property type="protein sequence ID" value="SHK45143.1"/>
    <property type="molecule type" value="Genomic_DNA"/>
</dbReference>
<evidence type="ECO:0000313" key="3">
    <source>
        <dbReference type="EMBL" id="SHK45143.1"/>
    </source>
</evidence>
<dbReference type="SUPFAM" id="SSF48452">
    <property type="entry name" value="TPR-like"/>
    <property type="match status" value="1"/>
</dbReference>
<evidence type="ECO:0000256" key="1">
    <source>
        <dbReference type="PROSITE-ProRule" id="PRU00339"/>
    </source>
</evidence>